<accession>E3GXL5</accession>
<dbReference type="EMBL" id="CP002278">
    <property type="protein sequence ID" value="ADP77047.1"/>
    <property type="molecule type" value="Genomic_DNA"/>
</dbReference>
<dbReference type="AlphaFoldDB" id="E3GXL5"/>
<keyword evidence="3" id="KW-1185">Reference proteome</keyword>
<name>E3GXL5_METFV</name>
<dbReference type="Pfam" id="PF04016">
    <property type="entry name" value="DUF364"/>
    <property type="match status" value="1"/>
</dbReference>
<gene>
    <name evidence="2" type="ordered locus">Mfer_0244</name>
</gene>
<dbReference type="STRING" id="523846.Mfer_0244"/>
<dbReference type="HOGENOM" id="CLU_1136483_0_0_2"/>
<dbReference type="InterPro" id="IPR007161">
    <property type="entry name" value="DUF364"/>
</dbReference>
<evidence type="ECO:0000313" key="3">
    <source>
        <dbReference type="Proteomes" id="UP000002315"/>
    </source>
</evidence>
<evidence type="ECO:0000313" key="2">
    <source>
        <dbReference type="EMBL" id="ADP77047.1"/>
    </source>
</evidence>
<feature type="domain" description="Putative heavy-metal chelation" evidence="1">
    <location>
        <begin position="127"/>
        <end position="208"/>
    </location>
</feature>
<proteinExistence type="predicted"/>
<dbReference type="Proteomes" id="UP000002315">
    <property type="component" value="Chromosome"/>
</dbReference>
<reference evidence="2 3" key="1">
    <citation type="journal article" date="2010" name="Stand. Genomic Sci.">
        <title>Complete genome sequence of Methanothermus fervidus type strain (V24S).</title>
        <authorList>
            <person name="Anderson I."/>
            <person name="Djao O.D."/>
            <person name="Misra M."/>
            <person name="Chertkov O."/>
            <person name="Nolan M."/>
            <person name="Lucas S."/>
            <person name="Lapidus A."/>
            <person name="Del Rio T.G."/>
            <person name="Tice H."/>
            <person name="Cheng J.F."/>
            <person name="Tapia R."/>
            <person name="Han C."/>
            <person name="Goodwin L."/>
            <person name="Pitluck S."/>
            <person name="Liolios K."/>
            <person name="Ivanova N."/>
            <person name="Mavromatis K."/>
            <person name="Mikhailova N."/>
            <person name="Pati A."/>
            <person name="Brambilla E."/>
            <person name="Chen A."/>
            <person name="Palaniappan K."/>
            <person name="Land M."/>
            <person name="Hauser L."/>
            <person name="Chang Y.J."/>
            <person name="Jeffries C.D."/>
            <person name="Sikorski J."/>
            <person name="Spring S."/>
            <person name="Rohde M."/>
            <person name="Eichinger K."/>
            <person name="Huber H."/>
            <person name="Wirth R."/>
            <person name="Goker M."/>
            <person name="Detter J.C."/>
            <person name="Woyke T."/>
            <person name="Bristow J."/>
            <person name="Eisen J.A."/>
            <person name="Markowitz V."/>
            <person name="Hugenholtz P."/>
            <person name="Klenk H.P."/>
            <person name="Kyrpides N.C."/>
        </authorList>
    </citation>
    <scope>NUCLEOTIDE SEQUENCE [LARGE SCALE GENOMIC DNA]</scope>
    <source>
        <strain evidence="3">ATCC 43054 / DSM 2088 / JCM 10308 / V24 S</strain>
    </source>
</reference>
<dbReference type="SUPFAM" id="SSF159713">
    <property type="entry name" value="Dhaf3308-like"/>
    <property type="match status" value="1"/>
</dbReference>
<sequence length="235" mass="26983">MKIKEKIKKYLKSFTKDLLDEEIEIKVANPNLDTKKIKDYPLVKGKEILLRANFKGNFGDCFTNSPTVFKGKIKDILKHENISCQIACLNAVMRYYGIIENTRHCTSNYPEKCAKKFVEYVKDNFSPEKVGIIGFQPAFVREFSNEFDKIFVTDLNPENVGSVKYGIKVLDAKYNPEIIKCCDVVLITGSTIANNTFNKIYEKCKKYKTNYIFYGTTIAGIAHLLKLDRFCPFSD</sequence>
<organism evidence="2 3">
    <name type="scientific">Methanothermus fervidus (strain ATCC 43054 / DSM 2088 / JCM 10308 / V24 S)</name>
    <dbReference type="NCBI Taxonomy" id="523846"/>
    <lineage>
        <taxon>Archaea</taxon>
        <taxon>Methanobacteriati</taxon>
        <taxon>Methanobacteriota</taxon>
        <taxon>Methanomada group</taxon>
        <taxon>Methanobacteria</taxon>
        <taxon>Methanobacteriales</taxon>
        <taxon>Methanothermaceae</taxon>
        <taxon>Methanothermus</taxon>
    </lineage>
</organism>
<dbReference type="KEGG" id="mfv:Mfer_0244"/>
<dbReference type="OrthoDB" id="147804at2157"/>
<protein>
    <recommendedName>
        <fullName evidence="1">Putative heavy-metal chelation domain-containing protein</fullName>
    </recommendedName>
</protein>
<dbReference type="Gene3D" id="3.40.50.11590">
    <property type="match status" value="1"/>
</dbReference>
<evidence type="ECO:0000259" key="1">
    <source>
        <dbReference type="Pfam" id="PF04016"/>
    </source>
</evidence>